<dbReference type="EC" id="2.7.13.3" evidence="2"/>
<keyword evidence="6" id="KW-0418">Kinase</keyword>
<dbReference type="NCBIfam" id="TIGR00229">
    <property type="entry name" value="sensory_box"/>
    <property type="match status" value="1"/>
</dbReference>
<protein>
    <recommendedName>
        <fullName evidence="2">histidine kinase</fullName>
        <ecNumber evidence="2">2.7.13.3</ecNumber>
    </recommendedName>
</protein>
<keyword evidence="4" id="KW-0808">Transferase</keyword>
<evidence type="ECO:0000256" key="8">
    <source>
        <dbReference type="ARBA" id="ARBA00023012"/>
    </source>
</evidence>
<dbReference type="RefSeq" id="WP_218250631.1">
    <property type="nucleotide sequence ID" value="NZ_JABXWD010000002.1"/>
</dbReference>
<dbReference type="Pfam" id="PF25323">
    <property type="entry name" value="6TM_PilS"/>
    <property type="match status" value="1"/>
</dbReference>
<evidence type="ECO:0000313" key="13">
    <source>
        <dbReference type="Proteomes" id="UP001196980"/>
    </source>
</evidence>
<dbReference type="CDD" id="cd00082">
    <property type="entry name" value="HisKA"/>
    <property type="match status" value="1"/>
</dbReference>
<evidence type="ECO:0000256" key="7">
    <source>
        <dbReference type="ARBA" id="ARBA00022840"/>
    </source>
</evidence>
<dbReference type="SMART" id="SM00091">
    <property type="entry name" value="PAS"/>
    <property type="match status" value="1"/>
</dbReference>
<dbReference type="SMART" id="SM00388">
    <property type="entry name" value="HisKA"/>
    <property type="match status" value="1"/>
</dbReference>
<keyword evidence="5" id="KW-0547">Nucleotide-binding</keyword>
<organism evidence="12 13">
    <name type="scientific">Candidatus Magnetobacterium casense</name>
    <dbReference type="NCBI Taxonomy" id="1455061"/>
    <lineage>
        <taxon>Bacteria</taxon>
        <taxon>Pseudomonadati</taxon>
        <taxon>Nitrospirota</taxon>
        <taxon>Thermodesulfovibrionia</taxon>
        <taxon>Thermodesulfovibrionales</taxon>
        <taxon>Candidatus Magnetobacteriaceae</taxon>
        <taxon>Candidatus Magnetobacterium</taxon>
    </lineage>
</organism>
<sequence>MHQQQTKKIRALIGSRVFIAYLLVASFYVYNKNFLIVENSQFLSWFAAFIFLLTIVYLLLLRKLTRGYFVFAYIQILVDIALIMLFILITGGIESWFSFMLLVNVIGAGITLGRRPILSIAAISALTYGSVIVMQFYGIIGIHFSKVLNAKDFFYNIFANIMAMFLVAFLGRHLLLNLEKTSRTLEKRESDFRDLYAFHLEVIENIPGGLSYADTAGNIMLFNRPAEQITGLKKTQAIEKTIWDVFEFIPAPIKTGRLRGCITIAGDEKIIELKISKHRNDIGEVMGYVITFEDHTKLVEMEREVKEKEKLAAIGEMAANIAHEIRNPLSAIRSSVEMLKEGSLDETKRKRIMDIAIVEMDRMNKIITDFLTYSSPRPPEFKTILLSRTLGETIEMLRALASTNSNVTIKTNIAAEVYIDADDNKLRQVFWNLGLNAIQACQDNGEISVEVKQLPEFVTIRFKDNGAGIEPNILKKIFYPFFTTKQGGGGLGLAMVYRIVHEHSGRINVMSTVGNGSVFEVFLPYDRHKQ</sequence>
<feature type="transmembrane region" description="Helical" evidence="9">
    <location>
        <begin position="95"/>
        <end position="113"/>
    </location>
</feature>
<dbReference type="InterPro" id="IPR013767">
    <property type="entry name" value="PAS_fold"/>
</dbReference>
<evidence type="ECO:0000259" key="10">
    <source>
        <dbReference type="PROSITE" id="PS50109"/>
    </source>
</evidence>
<dbReference type="Pfam" id="PF02518">
    <property type="entry name" value="HATPase_c"/>
    <property type="match status" value="1"/>
</dbReference>
<feature type="domain" description="PAS" evidence="11">
    <location>
        <begin position="201"/>
        <end position="249"/>
    </location>
</feature>
<feature type="transmembrane region" description="Helical" evidence="9">
    <location>
        <begin position="157"/>
        <end position="178"/>
    </location>
</feature>
<evidence type="ECO:0000256" key="5">
    <source>
        <dbReference type="ARBA" id="ARBA00022741"/>
    </source>
</evidence>
<dbReference type="InterPro" id="IPR005467">
    <property type="entry name" value="His_kinase_dom"/>
</dbReference>
<keyword evidence="9" id="KW-1133">Transmembrane helix</keyword>
<keyword evidence="8" id="KW-0902">Two-component regulatory system</keyword>
<feature type="transmembrane region" description="Helical" evidence="9">
    <location>
        <begin position="42"/>
        <end position="61"/>
    </location>
</feature>
<dbReference type="PANTHER" id="PTHR43065">
    <property type="entry name" value="SENSOR HISTIDINE KINASE"/>
    <property type="match status" value="1"/>
</dbReference>
<reference evidence="12 13" key="1">
    <citation type="journal article" date="2020" name="J Geophys Res Biogeosci">
        <title>Magnetotaxis as an Adaptation to Enable Bacterial Shuttling of Microbial Sulfur and Sulfur Cycling Across Aquatic Oxic#Anoxic Interfaces.</title>
        <authorList>
            <person name="Li J."/>
            <person name="Liu P."/>
            <person name="Wang J."/>
            <person name="Roberts A.P."/>
            <person name="Pan Y."/>
        </authorList>
    </citation>
    <scope>NUCLEOTIDE SEQUENCE [LARGE SCALE GENOMIC DNA]</scope>
    <source>
        <strain evidence="12 13">MYR-1_YQ</strain>
    </source>
</reference>
<evidence type="ECO:0000256" key="3">
    <source>
        <dbReference type="ARBA" id="ARBA00022553"/>
    </source>
</evidence>
<accession>A0ABS6RU90</accession>
<dbReference type="InterPro" id="IPR000014">
    <property type="entry name" value="PAS"/>
</dbReference>
<comment type="catalytic activity">
    <reaction evidence="1">
        <text>ATP + protein L-histidine = ADP + protein N-phospho-L-histidine.</text>
        <dbReference type="EC" id="2.7.13.3"/>
    </reaction>
</comment>
<evidence type="ECO:0000256" key="1">
    <source>
        <dbReference type="ARBA" id="ARBA00000085"/>
    </source>
</evidence>
<evidence type="ECO:0000256" key="9">
    <source>
        <dbReference type="SAM" id="Phobius"/>
    </source>
</evidence>
<keyword evidence="3" id="KW-0597">Phosphoprotein</keyword>
<keyword evidence="9" id="KW-0812">Transmembrane</keyword>
<keyword evidence="13" id="KW-1185">Reference proteome</keyword>
<evidence type="ECO:0000313" key="12">
    <source>
        <dbReference type="EMBL" id="MBV6340012.1"/>
    </source>
</evidence>
<dbReference type="PROSITE" id="PS50109">
    <property type="entry name" value="HIS_KIN"/>
    <property type="match status" value="1"/>
</dbReference>
<feature type="transmembrane region" description="Helical" evidence="9">
    <location>
        <begin position="12"/>
        <end position="30"/>
    </location>
</feature>
<evidence type="ECO:0000256" key="2">
    <source>
        <dbReference type="ARBA" id="ARBA00012438"/>
    </source>
</evidence>
<dbReference type="PROSITE" id="PS50112">
    <property type="entry name" value="PAS"/>
    <property type="match status" value="1"/>
</dbReference>
<name>A0ABS6RU90_9BACT</name>
<gene>
    <name evidence="12" type="ORF">HWQ67_00280</name>
</gene>
<dbReference type="PANTHER" id="PTHR43065:SF10">
    <property type="entry name" value="PEROXIDE STRESS-ACTIVATED HISTIDINE KINASE MAK3"/>
    <property type="match status" value="1"/>
</dbReference>
<feature type="domain" description="Histidine kinase" evidence="10">
    <location>
        <begin position="320"/>
        <end position="527"/>
    </location>
</feature>
<dbReference type="Pfam" id="PF00512">
    <property type="entry name" value="HisKA"/>
    <property type="match status" value="1"/>
</dbReference>
<dbReference type="SMART" id="SM00387">
    <property type="entry name" value="HATPase_c"/>
    <property type="match status" value="1"/>
</dbReference>
<keyword evidence="9" id="KW-0472">Membrane</keyword>
<proteinExistence type="predicted"/>
<dbReference type="InterPro" id="IPR003661">
    <property type="entry name" value="HisK_dim/P_dom"/>
</dbReference>
<dbReference type="Pfam" id="PF00989">
    <property type="entry name" value="PAS"/>
    <property type="match status" value="1"/>
</dbReference>
<dbReference type="InterPro" id="IPR003594">
    <property type="entry name" value="HATPase_dom"/>
</dbReference>
<keyword evidence="7" id="KW-0067">ATP-binding</keyword>
<evidence type="ECO:0000259" key="11">
    <source>
        <dbReference type="PROSITE" id="PS50112"/>
    </source>
</evidence>
<evidence type="ECO:0000256" key="6">
    <source>
        <dbReference type="ARBA" id="ARBA00022777"/>
    </source>
</evidence>
<dbReference type="EMBL" id="JABXWD010000002">
    <property type="protein sequence ID" value="MBV6340012.1"/>
    <property type="molecule type" value="Genomic_DNA"/>
</dbReference>
<dbReference type="CDD" id="cd00130">
    <property type="entry name" value="PAS"/>
    <property type="match status" value="1"/>
</dbReference>
<comment type="caution">
    <text evidence="12">The sequence shown here is derived from an EMBL/GenBank/DDBJ whole genome shotgun (WGS) entry which is preliminary data.</text>
</comment>
<dbReference type="Proteomes" id="UP001196980">
    <property type="component" value="Unassembled WGS sequence"/>
</dbReference>
<feature type="transmembrane region" description="Helical" evidence="9">
    <location>
        <begin position="125"/>
        <end position="145"/>
    </location>
</feature>
<evidence type="ECO:0000256" key="4">
    <source>
        <dbReference type="ARBA" id="ARBA00022679"/>
    </source>
</evidence>
<feature type="transmembrane region" description="Helical" evidence="9">
    <location>
        <begin position="68"/>
        <end position="89"/>
    </location>
</feature>